<evidence type="ECO:0000313" key="1">
    <source>
        <dbReference type="Ensembl" id="ENSLLEP00000020205.1"/>
    </source>
</evidence>
<reference evidence="1" key="2">
    <citation type="submission" date="2025-09" db="UniProtKB">
        <authorList>
            <consortium name="Ensembl"/>
        </authorList>
    </citation>
    <scope>IDENTIFICATION</scope>
</reference>
<dbReference type="OrthoDB" id="9909555at2759"/>
<evidence type="ECO:0008006" key="3">
    <source>
        <dbReference type="Google" id="ProtNLM"/>
    </source>
</evidence>
<dbReference type="AlphaFoldDB" id="A0A8C5PFD7"/>
<reference evidence="1" key="1">
    <citation type="submission" date="2025-08" db="UniProtKB">
        <authorList>
            <consortium name="Ensembl"/>
        </authorList>
    </citation>
    <scope>IDENTIFICATION</scope>
</reference>
<dbReference type="GeneTree" id="ENSGT00940000154669"/>
<name>A0A8C5PFD7_9ANUR</name>
<dbReference type="Ensembl" id="ENSLLET00000021000.1">
    <property type="protein sequence ID" value="ENSLLEP00000020205.1"/>
    <property type="gene ID" value="ENSLLEG00000012816.1"/>
</dbReference>
<dbReference type="PANTHER" id="PTHR21301">
    <property type="entry name" value="REVERSE TRANSCRIPTASE"/>
    <property type="match status" value="1"/>
</dbReference>
<protein>
    <recommendedName>
        <fullName evidence="3">Reverse transcriptase</fullName>
    </recommendedName>
</protein>
<proteinExistence type="predicted"/>
<dbReference type="Proteomes" id="UP000694569">
    <property type="component" value="Unplaced"/>
</dbReference>
<dbReference type="PANTHER" id="PTHR21301:SF13">
    <property type="match status" value="1"/>
</dbReference>
<sequence length="237" mass="27665">MASKEIETFEQLVALDIKRLNKHKYIDPKPKNLSKSEYEGLKQLKRDETLIIKPADKGGGIVVLNQEQYHNETMRLLNDPLTYRKLENDPTNRIKEIFFEYIQKGKDSGILNEQEFKYLNIKCPRIPVFYHLPKVHKDRFNPPGRPIVSGINSISCRTSEYIDHLLQPLVVKTRAHLKDTISVLQLLQELKWENDYLFATCDVNSLYTIIPYKEGCEAVEFFLRNSGNFSVDQLEFT</sequence>
<evidence type="ECO:0000313" key="2">
    <source>
        <dbReference type="Proteomes" id="UP000694569"/>
    </source>
</evidence>
<organism evidence="1 2">
    <name type="scientific">Leptobrachium leishanense</name>
    <name type="common">Leishan spiny toad</name>
    <dbReference type="NCBI Taxonomy" id="445787"/>
    <lineage>
        <taxon>Eukaryota</taxon>
        <taxon>Metazoa</taxon>
        <taxon>Chordata</taxon>
        <taxon>Craniata</taxon>
        <taxon>Vertebrata</taxon>
        <taxon>Euteleostomi</taxon>
        <taxon>Amphibia</taxon>
        <taxon>Batrachia</taxon>
        <taxon>Anura</taxon>
        <taxon>Pelobatoidea</taxon>
        <taxon>Megophryidae</taxon>
        <taxon>Leptobrachium</taxon>
    </lineage>
</organism>
<accession>A0A8C5PFD7</accession>
<keyword evidence="2" id="KW-1185">Reference proteome</keyword>